<organism evidence="5 6">
    <name type="scientific">Candidatus Lokiarchaeum ossiferum</name>
    <dbReference type="NCBI Taxonomy" id="2951803"/>
    <lineage>
        <taxon>Archaea</taxon>
        <taxon>Promethearchaeati</taxon>
        <taxon>Promethearchaeota</taxon>
        <taxon>Promethearchaeia</taxon>
        <taxon>Promethearchaeales</taxon>
        <taxon>Promethearchaeaceae</taxon>
        <taxon>Candidatus Lokiarchaeum</taxon>
    </lineage>
</organism>
<dbReference type="Gene3D" id="3.30.720.90">
    <property type="match status" value="1"/>
</dbReference>
<dbReference type="InterPro" id="IPR038464">
    <property type="entry name" value="Ribosomal_eL38_sf"/>
</dbReference>
<evidence type="ECO:0008006" key="7">
    <source>
        <dbReference type="Google" id="ProtNLM"/>
    </source>
</evidence>
<accession>A0ABY6HW31</accession>
<evidence type="ECO:0000313" key="5">
    <source>
        <dbReference type="EMBL" id="UYP47740.1"/>
    </source>
</evidence>
<gene>
    <name evidence="5" type="ORF">NEF87_004025</name>
</gene>
<evidence type="ECO:0000256" key="4">
    <source>
        <dbReference type="RuleBase" id="RU003445"/>
    </source>
</evidence>
<evidence type="ECO:0000256" key="1">
    <source>
        <dbReference type="ARBA" id="ARBA00007803"/>
    </source>
</evidence>
<evidence type="ECO:0000256" key="3">
    <source>
        <dbReference type="ARBA" id="ARBA00023274"/>
    </source>
</evidence>
<keyword evidence="3 4" id="KW-0687">Ribonucleoprotein</keyword>
<sequence length="65" mass="7557">MPVEIFEEAEFIKIAQTSADLCRIKKSKDIVKLKLRTPKHLFTFKTTPAKAEELLKQIEIEQVEI</sequence>
<proteinExistence type="inferred from homology"/>
<keyword evidence="6" id="KW-1185">Reference proteome</keyword>
<dbReference type="InterPro" id="IPR002675">
    <property type="entry name" value="Ribosomal_eL38"/>
</dbReference>
<dbReference type="Pfam" id="PF01781">
    <property type="entry name" value="Ribosomal_L38e"/>
    <property type="match status" value="1"/>
</dbReference>
<protein>
    <recommendedName>
        <fullName evidence="7">50S ribosomal protein L38e</fullName>
    </recommendedName>
</protein>
<evidence type="ECO:0000256" key="2">
    <source>
        <dbReference type="ARBA" id="ARBA00022980"/>
    </source>
</evidence>
<dbReference type="Proteomes" id="UP001208689">
    <property type="component" value="Chromosome"/>
</dbReference>
<dbReference type="EMBL" id="CP104013">
    <property type="protein sequence ID" value="UYP47740.1"/>
    <property type="molecule type" value="Genomic_DNA"/>
</dbReference>
<comment type="similarity">
    <text evidence="1 4">Belongs to the eukaryotic ribosomal protein eL38 family.</text>
</comment>
<name>A0ABY6HW31_9ARCH</name>
<evidence type="ECO:0000313" key="6">
    <source>
        <dbReference type="Proteomes" id="UP001208689"/>
    </source>
</evidence>
<reference evidence="5" key="1">
    <citation type="submission" date="2022-09" db="EMBL/GenBank/DDBJ databases">
        <title>Actin cytoskeleton and complex cell architecture in an #Asgard archaeon.</title>
        <authorList>
            <person name="Ponce Toledo R.I."/>
            <person name="Schleper C."/>
            <person name="Rodrigues Oliveira T."/>
            <person name="Wollweber F."/>
            <person name="Xu J."/>
            <person name="Rittmann S."/>
            <person name="Klingl A."/>
            <person name="Pilhofer M."/>
        </authorList>
    </citation>
    <scope>NUCLEOTIDE SEQUENCE</scope>
    <source>
        <strain evidence="5">B-35</strain>
    </source>
</reference>
<keyword evidence="2 4" id="KW-0689">Ribosomal protein</keyword>